<evidence type="ECO:0000256" key="4">
    <source>
        <dbReference type="ARBA" id="ARBA00022741"/>
    </source>
</evidence>
<reference evidence="9" key="1">
    <citation type="submission" date="2020-01" db="EMBL/GenBank/DDBJ databases">
        <title>Viral genomes from wild and zoo birds in China.</title>
        <authorList>
            <person name="Lu J."/>
            <person name="Shan T."/>
            <person name="Yang S."/>
            <person name="Zhang W."/>
        </authorList>
    </citation>
    <scope>NUCLEOTIDE SEQUENCE</scope>
    <source>
        <strain evidence="9">Bsk136shi11</strain>
    </source>
</reference>
<evidence type="ECO:0000256" key="1">
    <source>
        <dbReference type="ARBA" id="ARBA00022484"/>
    </source>
</evidence>
<keyword evidence="1" id="KW-0696">RNA-directed RNA polymerase</keyword>
<dbReference type="GO" id="GO:0000166">
    <property type="term" value="F:nucleotide binding"/>
    <property type="evidence" value="ECO:0007669"/>
    <property type="project" value="UniProtKB-KW"/>
</dbReference>
<dbReference type="InterPro" id="IPR043502">
    <property type="entry name" value="DNA/RNA_pol_sf"/>
</dbReference>
<keyword evidence="3" id="KW-0548">Nucleotidyltransferase</keyword>
<comment type="catalytic activity">
    <reaction evidence="6">
        <text>RNA(n) + a ribonucleoside 5'-triphosphate = RNA(n+1) + diphosphate</text>
        <dbReference type="Rhea" id="RHEA:21248"/>
        <dbReference type="Rhea" id="RHEA-COMP:14527"/>
        <dbReference type="Rhea" id="RHEA-COMP:17342"/>
        <dbReference type="ChEBI" id="CHEBI:33019"/>
        <dbReference type="ChEBI" id="CHEBI:61557"/>
        <dbReference type="ChEBI" id="CHEBI:140395"/>
        <dbReference type="EC" id="2.7.7.48"/>
    </reaction>
</comment>
<organism evidence="9">
    <name type="scientific">Solemoviridae sp</name>
    <dbReference type="NCBI Taxonomy" id="2715208"/>
    <lineage>
        <taxon>Viruses</taxon>
        <taxon>Riboviria</taxon>
        <taxon>Orthornavirae</taxon>
        <taxon>Pisuviricota</taxon>
        <taxon>Pisoniviricetes</taxon>
        <taxon>Sobelivirales</taxon>
        <taxon>Solemoviridae</taxon>
    </lineage>
</organism>
<keyword evidence="2" id="KW-0808">Transferase</keyword>
<evidence type="ECO:0000256" key="3">
    <source>
        <dbReference type="ARBA" id="ARBA00022695"/>
    </source>
</evidence>
<dbReference type="GO" id="GO:0003968">
    <property type="term" value="F:RNA-directed RNA polymerase activity"/>
    <property type="evidence" value="ECO:0007669"/>
    <property type="project" value="UniProtKB-KW"/>
</dbReference>
<evidence type="ECO:0000256" key="5">
    <source>
        <dbReference type="ARBA" id="ARBA00022953"/>
    </source>
</evidence>
<dbReference type="InterPro" id="IPR001205">
    <property type="entry name" value="RNA-dir_pol_C"/>
</dbReference>
<dbReference type="SUPFAM" id="SSF56672">
    <property type="entry name" value="DNA/RNA polymerases"/>
    <property type="match status" value="1"/>
</dbReference>
<keyword evidence="7" id="KW-0812">Transmembrane</keyword>
<proteinExistence type="predicted"/>
<keyword evidence="7" id="KW-0472">Membrane</keyword>
<dbReference type="GO" id="GO:0006351">
    <property type="term" value="P:DNA-templated transcription"/>
    <property type="evidence" value="ECO:0007669"/>
    <property type="project" value="InterPro"/>
</dbReference>
<evidence type="ECO:0000313" key="9">
    <source>
        <dbReference type="EMBL" id="QJI53813.1"/>
    </source>
</evidence>
<dbReference type="InterPro" id="IPR001795">
    <property type="entry name" value="RNA-dir_pol_luteovirus"/>
</dbReference>
<evidence type="ECO:0000256" key="6">
    <source>
        <dbReference type="ARBA" id="ARBA00048744"/>
    </source>
</evidence>
<keyword evidence="5" id="KW-0693">Viral RNA replication</keyword>
<dbReference type="Pfam" id="PF00680">
    <property type="entry name" value="RdRP_1"/>
    <property type="match status" value="1"/>
</dbReference>
<accession>A0A6M3YPL0</accession>
<dbReference type="EMBL" id="MT138165">
    <property type="protein sequence ID" value="QJI53813.1"/>
    <property type="molecule type" value="Genomic_RNA"/>
</dbReference>
<dbReference type="PRINTS" id="PR00914">
    <property type="entry name" value="LVIRUSRNAPOL"/>
</dbReference>
<evidence type="ECO:0000256" key="7">
    <source>
        <dbReference type="SAM" id="Phobius"/>
    </source>
</evidence>
<sequence>MVDRMLFQNIFDQFRKKPLVTPVAVGWNPLGSGAIYMHRLLGGPTFDTDKKHWDWTFPHWLLFDTYVTLVGLAGWPAWRRKLAYMRFEMLFERAVFSFPDGSLVAQRGKGIMKSGCYLTLLLNSLGQWFLHELCQLRLGVDIPMVCFGDDVTQKSTEFDQYFVEFYESLGFKLEASRHEFIEFCGFKIFSMNRFVPAYKDKHVFMLKHLTEDPVVATQTLQSYQYIYWFDKPFLAMLRDIAARRGLASAIVPDDQLMRVVYGR</sequence>
<feature type="transmembrane region" description="Helical" evidence="7">
    <location>
        <begin position="57"/>
        <end position="78"/>
    </location>
</feature>
<evidence type="ECO:0000259" key="8">
    <source>
        <dbReference type="Pfam" id="PF00680"/>
    </source>
</evidence>
<dbReference type="GO" id="GO:0003723">
    <property type="term" value="F:RNA binding"/>
    <property type="evidence" value="ECO:0007669"/>
    <property type="project" value="InterPro"/>
</dbReference>
<name>A0A6M3YPL0_9VIRU</name>
<keyword evidence="4" id="KW-0547">Nucleotide-binding</keyword>
<feature type="transmembrane region" description="Helical" evidence="7">
    <location>
        <begin position="20"/>
        <end position="37"/>
    </location>
</feature>
<protein>
    <recommendedName>
        <fullName evidence="8">RNA-directed RNA polymerase C-terminal domain-containing protein</fullName>
    </recommendedName>
</protein>
<feature type="domain" description="RNA-directed RNA polymerase C-terminal" evidence="8">
    <location>
        <begin position="1"/>
        <end position="159"/>
    </location>
</feature>
<keyword evidence="7" id="KW-1133">Transmembrane helix</keyword>
<evidence type="ECO:0000256" key="2">
    <source>
        <dbReference type="ARBA" id="ARBA00022679"/>
    </source>
</evidence>